<protein>
    <submittedName>
        <fullName evidence="1">Uncharacterized protein</fullName>
    </submittedName>
</protein>
<proteinExistence type="predicted"/>
<evidence type="ECO:0000313" key="1">
    <source>
        <dbReference type="EMBL" id="GAY74612.1"/>
    </source>
</evidence>
<evidence type="ECO:0000313" key="2">
    <source>
        <dbReference type="Proteomes" id="UP000319716"/>
    </source>
</evidence>
<gene>
    <name evidence="1" type="ORF">NBRC111894_166</name>
</gene>
<dbReference type="EMBL" id="BEXB01000001">
    <property type="protein sequence ID" value="GAY74612.1"/>
    <property type="molecule type" value="Genomic_DNA"/>
</dbReference>
<accession>A0A4Y1Z6E5</accession>
<organism evidence="1 2">
    <name type="scientific">Sporolactobacillus inulinus</name>
    <dbReference type="NCBI Taxonomy" id="2078"/>
    <lineage>
        <taxon>Bacteria</taxon>
        <taxon>Bacillati</taxon>
        <taxon>Bacillota</taxon>
        <taxon>Bacilli</taxon>
        <taxon>Bacillales</taxon>
        <taxon>Sporolactobacillaceae</taxon>
        <taxon>Sporolactobacillus</taxon>
    </lineage>
</organism>
<sequence length="43" mass="4903">MLKFLNKKSRGFLLNVTLLSHFNRDYSLFAVTSDGVNSALREV</sequence>
<dbReference type="AlphaFoldDB" id="A0A4Y1Z6E5"/>
<dbReference type="Proteomes" id="UP000319716">
    <property type="component" value="Unassembled WGS sequence"/>
</dbReference>
<name>A0A4Y1Z6E5_9BACL</name>
<reference evidence="1 2" key="1">
    <citation type="submission" date="2017-11" db="EMBL/GenBank/DDBJ databases">
        <title>Draft Genome Sequence of Sporolactobacillus inulinus NBRC 111894 Isolated from Koso, a Japanese Sugar-Vegetable Fermented Beverage.</title>
        <authorList>
            <person name="Chiou T.Y."/>
            <person name="Oshima K."/>
            <person name="Suda W."/>
            <person name="Hattori M."/>
            <person name="Takahashi T."/>
        </authorList>
    </citation>
    <scope>NUCLEOTIDE SEQUENCE [LARGE SCALE GENOMIC DNA]</scope>
    <source>
        <strain evidence="1 2">NBRC111894</strain>
    </source>
</reference>
<comment type="caution">
    <text evidence="1">The sequence shown here is derived from an EMBL/GenBank/DDBJ whole genome shotgun (WGS) entry which is preliminary data.</text>
</comment>